<dbReference type="PANTHER" id="PTHR43130:SF3">
    <property type="entry name" value="HTH-TYPE TRANSCRIPTIONAL REGULATOR RV1931C"/>
    <property type="match status" value="1"/>
</dbReference>
<dbReference type="Pfam" id="PF01965">
    <property type="entry name" value="DJ-1_PfpI"/>
    <property type="match status" value="1"/>
</dbReference>
<evidence type="ECO:0000313" key="2">
    <source>
        <dbReference type="EMBL" id="KZE77194.1"/>
    </source>
</evidence>
<protein>
    <submittedName>
        <fullName evidence="2">Thiamine biosynthesis protein ThiJ</fullName>
    </submittedName>
</protein>
<dbReference type="InterPro" id="IPR002818">
    <property type="entry name" value="DJ-1/PfpI"/>
</dbReference>
<dbReference type="EMBL" id="LQNU01000073">
    <property type="protein sequence ID" value="KZE77194.1"/>
    <property type="molecule type" value="Genomic_DNA"/>
</dbReference>
<keyword evidence="3" id="KW-1185">Reference proteome</keyword>
<sequence length="225" mass="25507">MKLRINLTWVFCLLTTMMFAQEKIKIGIFVYPEMELQDFAGPTDVFVKANRFTDDQYELLLFSQEGKLIETEKNTVTILPKYSFKTLPEVDIILLPGTPIEVAMTLSKNEEIIRFLKKQKQKGTTMTSVCTGAYFLANAGLLDGHKFTTYYLDAVSLGNALPLAEVVLNVRFVDSGQVLTASGITSGIDLALYMVEKYSGKDIQEKISKIMQYDYHIEQQWPESI</sequence>
<dbReference type="Proteomes" id="UP000076630">
    <property type="component" value="Unassembled WGS sequence"/>
</dbReference>
<dbReference type="InterPro" id="IPR052158">
    <property type="entry name" value="INH-QAR"/>
</dbReference>
<organism evidence="2 3">
    <name type="scientific">Myroides marinus</name>
    <dbReference type="NCBI Taxonomy" id="703342"/>
    <lineage>
        <taxon>Bacteria</taxon>
        <taxon>Pseudomonadati</taxon>
        <taxon>Bacteroidota</taxon>
        <taxon>Flavobacteriia</taxon>
        <taxon>Flavobacteriales</taxon>
        <taxon>Flavobacteriaceae</taxon>
        <taxon>Myroides</taxon>
    </lineage>
</organism>
<evidence type="ECO:0000313" key="3">
    <source>
        <dbReference type="Proteomes" id="UP000076630"/>
    </source>
</evidence>
<dbReference type="PANTHER" id="PTHR43130">
    <property type="entry name" value="ARAC-FAMILY TRANSCRIPTIONAL REGULATOR"/>
    <property type="match status" value="1"/>
</dbReference>
<dbReference type="CDD" id="cd03139">
    <property type="entry name" value="GATase1_PfpI_2"/>
    <property type="match status" value="1"/>
</dbReference>
<accession>A0A165QY01</accession>
<dbReference type="OrthoDB" id="6382410at2"/>
<dbReference type="Gene3D" id="3.40.50.880">
    <property type="match status" value="1"/>
</dbReference>
<gene>
    <name evidence="2" type="ORF">AV926_14790</name>
</gene>
<dbReference type="SUPFAM" id="SSF52317">
    <property type="entry name" value="Class I glutamine amidotransferase-like"/>
    <property type="match status" value="1"/>
</dbReference>
<feature type="domain" description="DJ-1/PfpI" evidence="1">
    <location>
        <begin position="25"/>
        <end position="196"/>
    </location>
</feature>
<dbReference type="RefSeq" id="WP_038987152.1">
    <property type="nucleotide sequence ID" value="NZ_JWJO01000042.1"/>
</dbReference>
<dbReference type="AlphaFoldDB" id="A0A165QY01"/>
<comment type="caution">
    <text evidence="2">The sequence shown here is derived from an EMBL/GenBank/DDBJ whole genome shotgun (WGS) entry which is preliminary data.</text>
</comment>
<dbReference type="GO" id="GO:0006355">
    <property type="term" value="P:regulation of DNA-templated transcription"/>
    <property type="evidence" value="ECO:0007669"/>
    <property type="project" value="TreeGrafter"/>
</dbReference>
<evidence type="ECO:0000259" key="1">
    <source>
        <dbReference type="Pfam" id="PF01965"/>
    </source>
</evidence>
<proteinExistence type="predicted"/>
<dbReference type="InterPro" id="IPR029062">
    <property type="entry name" value="Class_I_gatase-like"/>
</dbReference>
<name>A0A165QY01_9FLAO</name>
<reference evidence="2 3" key="1">
    <citation type="submission" date="2016-01" db="EMBL/GenBank/DDBJ databases">
        <title>Whole genome sequencing of Myroides marinus L41.</title>
        <authorList>
            <person name="Hong K.W."/>
        </authorList>
    </citation>
    <scope>NUCLEOTIDE SEQUENCE [LARGE SCALE GENOMIC DNA]</scope>
    <source>
        <strain evidence="2 3">L41</strain>
    </source>
</reference>